<gene>
    <name evidence="3" type="ORF">Poly51_45310</name>
</gene>
<keyword evidence="2" id="KW-0812">Transmembrane</keyword>
<keyword evidence="4" id="KW-1185">Reference proteome</keyword>
<evidence type="ECO:0000256" key="1">
    <source>
        <dbReference type="SAM" id="MobiDB-lite"/>
    </source>
</evidence>
<feature type="region of interest" description="Disordered" evidence="1">
    <location>
        <begin position="163"/>
        <end position="191"/>
    </location>
</feature>
<dbReference type="Proteomes" id="UP000318288">
    <property type="component" value="Unassembled WGS sequence"/>
</dbReference>
<evidence type="ECO:0000313" key="3">
    <source>
        <dbReference type="EMBL" id="TWU48630.1"/>
    </source>
</evidence>
<keyword evidence="2" id="KW-1133">Transmembrane helix</keyword>
<evidence type="ECO:0000256" key="2">
    <source>
        <dbReference type="SAM" id="Phobius"/>
    </source>
</evidence>
<protein>
    <submittedName>
        <fullName evidence="3">Uncharacterized protein</fullName>
    </submittedName>
</protein>
<comment type="caution">
    <text evidence="3">The sequence shown here is derived from an EMBL/GenBank/DDBJ whole genome shotgun (WGS) entry which is preliminary data.</text>
</comment>
<keyword evidence="2" id="KW-0472">Membrane</keyword>
<feature type="transmembrane region" description="Helical" evidence="2">
    <location>
        <begin position="50"/>
        <end position="72"/>
    </location>
</feature>
<dbReference type="EMBL" id="SJPW01000006">
    <property type="protein sequence ID" value="TWU48630.1"/>
    <property type="molecule type" value="Genomic_DNA"/>
</dbReference>
<accession>A0A5C6EJG2</accession>
<evidence type="ECO:0000313" key="4">
    <source>
        <dbReference type="Proteomes" id="UP000318288"/>
    </source>
</evidence>
<reference evidence="3 4" key="1">
    <citation type="submission" date="2019-02" db="EMBL/GenBank/DDBJ databases">
        <title>Deep-cultivation of Planctomycetes and their phenomic and genomic characterization uncovers novel biology.</title>
        <authorList>
            <person name="Wiegand S."/>
            <person name="Jogler M."/>
            <person name="Boedeker C."/>
            <person name="Pinto D."/>
            <person name="Vollmers J."/>
            <person name="Rivas-Marin E."/>
            <person name="Kohn T."/>
            <person name="Peeters S.H."/>
            <person name="Heuer A."/>
            <person name="Rast P."/>
            <person name="Oberbeckmann S."/>
            <person name="Bunk B."/>
            <person name="Jeske O."/>
            <person name="Meyerdierks A."/>
            <person name="Storesund J.E."/>
            <person name="Kallscheuer N."/>
            <person name="Luecker S."/>
            <person name="Lage O.M."/>
            <person name="Pohl T."/>
            <person name="Merkel B.J."/>
            <person name="Hornburger P."/>
            <person name="Mueller R.-W."/>
            <person name="Bruemmer F."/>
            <person name="Labrenz M."/>
            <person name="Spormann A.M."/>
            <person name="Op Den Camp H."/>
            <person name="Overmann J."/>
            <person name="Amann R."/>
            <person name="Jetten M.S.M."/>
            <person name="Mascher T."/>
            <person name="Medema M.H."/>
            <person name="Devos D.P."/>
            <person name="Kaster A.-K."/>
            <person name="Ovreas L."/>
            <person name="Rohde M."/>
            <person name="Galperin M.Y."/>
            <person name="Jogler C."/>
        </authorList>
    </citation>
    <scope>NUCLEOTIDE SEQUENCE [LARGE SCALE GENOMIC DNA]</scope>
    <source>
        <strain evidence="3 4">Poly51</strain>
    </source>
</reference>
<organism evidence="3 4">
    <name type="scientific">Rubripirellula tenax</name>
    <dbReference type="NCBI Taxonomy" id="2528015"/>
    <lineage>
        <taxon>Bacteria</taxon>
        <taxon>Pseudomonadati</taxon>
        <taxon>Planctomycetota</taxon>
        <taxon>Planctomycetia</taxon>
        <taxon>Pirellulales</taxon>
        <taxon>Pirellulaceae</taxon>
        <taxon>Rubripirellula</taxon>
    </lineage>
</organism>
<dbReference type="AlphaFoldDB" id="A0A5C6EJG2"/>
<name>A0A5C6EJG2_9BACT</name>
<feature type="compositionally biased region" description="Low complexity" evidence="1">
    <location>
        <begin position="165"/>
        <end position="174"/>
    </location>
</feature>
<proteinExistence type="predicted"/>
<sequence>MEKNFELREDPTATVVLLTMPGTTVPDAPFPSNFLTTVRSPMSHSRIRKFCFAAILFAVVASAAAPAVAAFFRRQYYSTWSYHPTTRYHYCRYYYTPTIATPTYHHHYVIYYPSRPRYRYYYNPVRRLYWGRFEVDEAGKPMGYSMLKPEDRKSSLEAIAESAFPKPSEMPSIPESEEAGAESIEKMLPPPDVVFAVEHDVKDS</sequence>